<name>A0A5C3LEA4_COPMA</name>
<dbReference type="EMBL" id="ML210171">
    <property type="protein sequence ID" value="TFK26781.1"/>
    <property type="molecule type" value="Genomic_DNA"/>
</dbReference>
<proteinExistence type="predicted"/>
<dbReference type="OrthoDB" id="73901at2759"/>
<feature type="transmembrane region" description="Helical" evidence="2">
    <location>
        <begin position="69"/>
        <end position="90"/>
    </location>
</feature>
<sequence>MVDFQAPHLHWEFKGEHVLFPFIVLTSFPSLLLASLLLIVICVMERLVSHYHGEAKLSKATSHRARWRLALWRFLLYWIATVLRLCYMLAGMTFNMALLLVMATSLSVTQLFIELRKPSNPENDSFQPLEQRHSDLLLPSNSSLELGGGHIKTRPRSRSKPDDIYIHPNESNIARADALISSQYQTVGDQSWDEAKAHRRTTSGFKVGEESESDDDDIADVSRNRLVQ</sequence>
<dbReference type="AlphaFoldDB" id="A0A5C3LEA4"/>
<feature type="transmembrane region" description="Helical" evidence="2">
    <location>
        <begin position="20"/>
        <end position="48"/>
    </location>
</feature>
<feature type="region of interest" description="Disordered" evidence="1">
    <location>
        <begin position="190"/>
        <end position="228"/>
    </location>
</feature>
<dbReference type="Proteomes" id="UP000307440">
    <property type="component" value="Unassembled WGS sequence"/>
</dbReference>
<evidence type="ECO:0008006" key="5">
    <source>
        <dbReference type="Google" id="ProtNLM"/>
    </source>
</evidence>
<organism evidence="3 4">
    <name type="scientific">Coprinopsis marcescibilis</name>
    <name type="common">Agaric fungus</name>
    <name type="synonym">Psathyrella marcescibilis</name>
    <dbReference type="NCBI Taxonomy" id="230819"/>
    <lineage>
        <taxon>Eukaryota</taxon>
        <taxon>Fungi</taxon>
        <taxon>Dikarya</taxon>
        <taxon>Basidiomycota</taxon>
        <taxon>Agaricomycotina</taxon>
        <taxon>Agaricomycetes</taxon>
        <taxon>Agaricomycetidae</taxon>
        <taxon>Agaricales</taxon>
        <taxon>Agaricineae</taxon>
        <taxon>Psathyrellaceae</taxon>
        <taxon>Coprinopsis</taxon>
    </lineage>
</organism>
<keyword evidence="2" id="KW-0472">Membrane</keyword>
<evidence type="ECO:0000313" key="3">
    <source>
        <dbReference type="EMBL" id="TFK26781.1"/>
    </source>
</evidence>
<protein>
    <recommendedName>
        <fullName evidence="5">Copper transporter</fullName>
    </recommendedName>
</protein>
<gene>
    <name evidence="3" type="ORF">FA15DRAFT_667071</name>
</gene>
<evidence type="ECO:0000313" key="4">
    <source>
        <dbReference type="Proteomes" id="UP000307440"/>
    </source>
</evidence>
<evidence type="ECO:0000256" key="2">
    <source>
        <dbReference type="SAM" id="Phobius"/>
    </source>
</evidence>
<accession>A0A5C3LEA4</accession>
<reference evidence="3 4" key="1">
    <citation type="journal article" date="2019" name="Nat. Ecol. Evol.">
        <title>Megaphylogeny resolves global patterns of mushroom evolution.</title>
        <authorList>
            <person name="Varga T."/>
            <person name="Krizsan K."/>
            <person name="Foldi C."/>
            <person name="Dima B."/>
            <person name="Sanchez-Garcia M."/>
            <person name="Sanchez-Ramirez S."/>
            <person name="Szollosi G.J."/>
            <person name="Szarkandi J.G."/>
            <person name="Papp V."/>
            <person name="Albert L."/>
            <person name="Andreopoulos W."/>
            <person name="Angelini C."/>
            <person name="Antonin V."/>
            <person name="Barry K.W."/>
            <person name="Bougher N.L."/>
            <person name="Buchanan P."/>
            <person name="Buyck B."/>
            <person name="Bense V."/>
            <person name="Catcheside P."/>
            <person name="Chovatia M."/>
            <person name="Cooper J."/>
            <person name="Damon W."/>
            <person name="Desjardin D."/>
            <person name="Finy P."/>
            <person name="Geml J."/>
            <person name="Haridas S."/>
            <person name="Hughes K."/>
            <person name="Justo A."/>
            <person name="Karasinski D."/>
            <person name="Kautmanova I."/>
            <person name="Kiss B."/>
            <person name="Kocsube S."/>
            <person name="Kotiranta H."/>
            <person name="LaButti K.M."/>
            <person name="Lechner B.E."/>
            <person name="Liimatainen K."/>
            <person name="Lipzen A."/>
            <person name="Lukacs Z."/>
            <person name="Mihaltcheva S."/>
            <person name="Morgado L.N."/>
            <person name="Niskanen T."/>
            <person name="Noordeloos M.E."/>
            <person name="Ohm R.A."/>
            <person name="Ortiz-Santana B."/>
            <person name="Ovrebo C."/>
            <person name="Racz N."/>
            <person name="Riley R."/>
            <person name="Savchenko A."/>
            <person name="Shiryaev A."/>
            <person name="Soop K."/>
            <person name="Spirin V."/>
            <person name="Szebenyi C."/>
            <person name="Tomsovsky M."/>
            <person name="Tulloss R.E."/>
            <person name="Uehling J."/>
            <person name="Grigoriev I.V."/>
            <person name="Vagvolgyi C."/>
            <person name="Papp T."/>
            <person name="Martin F.M."/>
            <person name="Miettinen O."/>
            <person name="Hibbett D.S."/>
            <person name="Nagy L.G."/>
        </authorList>
    </citation>
    <scope>NUCLEOTIDE SEQUENCE [LARGE SCALE GENOMIC DNA]</scope>
    <source>
        <strain evidence="3 4">CBS 121175</strain>
    </source>
</reference>
<keyword evidence="2" id="KW-0812">Transmembrane</keyword>
<feature type="region of interest" description="Disordered" evidence="1">
    <location>
        <begin position="141"/>
        <end position="163"/>
    </location>
</feature>
<keyword evidence="4" id="KW-1185">Reference proteome</keyword>
<evidence type="ECO:0000256" key="1">
    <source>
        <dbReference type="SAM" id="MobiDB-lite"/>
    </source>
</evidence>
<feature type="compositionally biased region" description="Acidic residues" evidence="1">
    <location>
        <begin position="210"/>
        <end position="219"/>
    </location>
</feature>
<keyword evidence="2" id="KW-1133">Transmembrane helix</keyword>